<gene>
    <name evidence="1" type="ORF">DYL72_13710</name>
</gene>
<dbReference type="Proteomes" id="UP000256923">
    <property type="component" value="Chromosome 1"/>
</dbReference>
<protein>
    <submittedName>
        <fullName evidence="1">Transporter</fullName>
    </submittedName>
</protein>
<proteinExistence type="predicted"/>
<dbReference type="AlphaFoldDB" id="A0A289G9K8"/>
<reference evidence="1 2" key="1">
    <citation type="submission" date="2018-12" db="EMBL/GenBank/DDBJ databases">
        <title>Characterization and Draft Genome of Vibrio anguillarum J360 Marine Pathogen Isolated from an Outbreak in Lumpfish (Cyclopterus lumpus).</title>
        <authorList>
            <person name="Vasquez J.I."/>
            <person name="Cao T."/>
            <person name="Chakraborty S."/>
            <person name="Gnanagobal H."/>
            <person name="Wescot J."/>
            <person name="Boyce D."/>
            <person name="Santander J."/>
        </authorList>
    </citation>
    <scope>NUCLEOTIDE SEQUENCE [LARGE SCALE GENOMIC DNA]</scope>
    <source>
        <strain evidence="1 2">J360</strain>
    </source>
</reference>
<name>A0A289G9K8_VIBAN</name>
<evidence type="ECO:0000313" key="1">
    <source>
        <dbReference type="EMBL" id="AZS25971.1"/>
    </source>
</evidence>
<evidence type="ECO:0000313" key="2">
    <source>
        <dbReference type="Proteomes" id="UP000256923"/>
    </source>
</evidence>
<sequence length="130" mass="14911">MSGDKMNTQERTRVVFDYTTFLGASCNKKWTFLEAMTSFAPIFGTVWKDSIKELSSPEDRLWEMALKSLSTRRSDEANLISLVRLAKLEGIEELKLVMPYALDSEQIQLIQNKSQSLIKNTKPDEFIITL</sequence>
<organism evidence="1 2">
    <name type="scientific">Vibrio anguillarum</name>
    <name type="common">Listonella anguillarum</name>
    <dbReference type="NCBI Taxonomy" id="55601"/>
    <lineage>
        <taxon>Bacteria</taxon>
        <taxon>Pseudomonadati</taxon>
        <taxon>Pseudomonadota</taxon>
        <taxon>Gammaproteobacteria</taxon>
        <taxon>Vibrionales</taxon>
        <taxon>Vibrionaceae</taxon>
        <taxon>Vibrio</taxon>
    </lineage>
</organism>
<dbReference type="EMBL" id="CP034672">
    <property type="protein sequence ID" value="AZS25971.1"/>
    <property type="molecule type" value="Genomic_DNA"/>
</dbReference>
<accession>A0A289G9K8</accession>